<keyword evidence="2" id="KW-0812">Transmembrane</keyword>
<dbReference type="Proteomes" id="UP000077755">
    <property type="component" value="Chromosome 3"/>
</dbReference>
<gene>
    <name evidence="10" type="ORF">DCAR_0312738</name>
</gene>
<dbReference type="GO" id="GO:0020037">
    <property type="term" value="F:heme binding"/>
    <property type="evidence" value="ECO:0007669"/>
    <property type="project" value="InterPro"/>
</dbReference>
<dbReference type="GO" id="GO:0005506">
    <property type="term" value="F:iron ion binding"/>
    <property type="evidence" value="ECO:0007669"/>
    <property type="project" value="InterPro"/>
</dbReference>
<dbReference type="InterPro" id="IPR017972">
    <property type="entry name" value="Cyt_P450_CS"/>
</dbReference>
<feature type="chain" id="PRO_5041935956" description="Cytochrome P450" evidence="9">
    <location>
        <begin position="23"/>
        <end position="452"/>
    </location>
</feature>
<comment type="subcellular location">
    <subcellularLocation>
        <location evidence="1">Membrane</location>
        <topology evidence="1">Single-pass membrane protein</topology>
    </subcellularLocation>
</comment>
<dbReference type="InterPro" id="IPR002401">
    <property type="entry name" value="Cyt_P450_E_grp-I"/>
</dbReference>
<keyword evidence="7 8" id="KW-0349">Heme</keyword>
<evidence type="ECO:0000313" key="10">
    <source>
        <dbReference type="EMBL" id="WOG93454.1"/>
    </source>
</evidence>
<dbReference type="PRINTS" id="PR00463">
    <property type="entry name" value="EP450I"/>
</dbReference>
<evidence type="ECO:0000256" key="5">
    <source>
        <dbReference type="ARBA" id="ARBA00023002"/>
    </source>
</evidence>
<feature type="binding site" description="axial binding residue" evidence="7">
    <location>
        <position position="393"/>
    </location>
    <ligand>
        <name>heme</name>
        <dbReference type="ChEBI" id="CHEBI:30413"/>
    </ligand>
    <ligandPart>
        <name>Fe</name>
        <dbReference type="ChEBI" id="CHEBI:18248"/>
    </ligandPart>
</feature>
<dbReference type="InterPro" id="IPR001128">
    <property type="entry name" value="Cyt_P450"/>
</dbReference>
<dbReference type="Gene3D" id="1.10.630.10">
    <property type="entry name" value="Cytochrome P450"/>
    <property type="match status" value="1"/>
</dbReference>
<evidence type="ECO:0000256" key="7">
    <source>
        <dbReference type="PIRSR" id="PIRSR602401-1"/>
    </source>
</evidence>
<dbReference type="GO" id="GO:0010268">
    <property type="term" value="P:brassinosteroid homeostasis"/>
    <property type="evidence" value="ECO:0007669"/>
    <property type="project" value="TreeGrafter"/>
</dbReference>
<evidence type="ECO:0008006" key="12">
    <source>
        <dbReference type="Google" id="ProtNLM"/>
    </source>
</evidence>
<keyword evidence="9" id="KW-0732">Signal</keyword>
<reference evidence="10" key="1">
    <citation type="journal article" date="2016" name="Nat. Genet.">
        <title>A high-quality carrot genome assembly provides new insights into carotenoid accumulation and asterid genome evolution.</title>
        <authorList>
            <person name="Iorizzo M."/>
            <person name="Ellison S."/>
            <person name="Senalik D."/>
            <person name="Zeng P."/>
            <person name="Satapoomin P."/>
            <person name="Huang J."/>
            <person name="Bowman M."/>
            <person name="Iovene M."/>
            <person name="Sanseverino W."/>
            <person name="Cavagnaro P."/>
            <person name="Yildiz M."/>
            <person name="Macko-Podgorni A."/>
            <person name="Moranska E."/>
            <person name="Grzebelus E."/>
            <person name="Grzebelus D."/>
            <person name="Ashrafi H."/>
            <person name="Zheng Z."/>
            <person name="Cheng S."/>
            <person name="Spooner D."/>
            <person name="Van Deynze A."/>
            <person name="Simon P."/>
        </authorList>
    </citation>
    <scope>NUCLEOTIDE SEQUENCE</scope>
    <source>
        <tissue evidence="10">Leaf</tissue>
    </source>
</reference>
<dbReference type="PANTHER" id="PTHR24286:SF159">
    <property type="entry name" value="CYTOCHROME P450, FAMILY 724, SUBFAMILY A, POLYPEPTIDE 1"/>
    <property type="match status" value="1"/>
</dbReference>
<dbReference type="InterPro" id="IPR036396">
    <property type="entry name" value="Cyt_P450_sf"/>
</dbReference>
<dbReference type="GO" id="GO:0016705">
    <property type="term" value="F:oxidoreductase activity, acting on paired donors, with incorporation or reduction of molecular oxygen"/>
    <property type="evidence" value="ECO:0007669"/>
    <property type="project" value="InterPro"/>
</dbReference>
<evidence type="ECO:0000256" key="6">
    <source>
        <dbReference type="ARBA" id="ARBA00023004"/>
    </source>
</evidence>
<name>A0AAF0WPL4_DAUCS</name>
<evidence type="ECO:0000256" key="4">
    <source>
        <dbReference type="ARBA" id="ARBA00022989"/>
    </source>
</evidence>
<dbReference type="PRINTS" id="PR00385">
    <property type="entry name" value="P450"/>
</dbReference>
<keyword evidence="4" id="KW-1133">Transmembrane helix</keyword>
<evidence type="ECO:0000256" key="3">
    <source>
        <dbReference type="ARBA" id="ARBA00022723"/>
    </source>
</evidence>
<dbReference type="PANTHER" id="PTHR24286">
    <property type="entry name" value="CYTOCHROME P450 26"/>
    <property type="match status" value="1"/>
</dbReference>
<accession>A0AAF0WPL4</accession>
<dbReference type="PROSITE" id="PS00086">
    <property type="entry name" value="CYTOCHROME_P450"/>
    <property type="match status" value="1"/>
</dbReference>
<evidence type="ECO:0000256" key="8">
    <source>
        <dbReference type="RuleBase" id="RU000461"/>
    </source>
</evidence>
<evidence type="ECO:0000256" key="2">
    <source>
        <dbReference type="ARBA" id="ARBA00022692"/>
    </source>
</evidence>
<proteinExistence type="inferred from homology"/>
<feature type="signal peptide" evidence="9">
    <location>
        <begin position="1"/>
        <end position="22"/>
    </location>
</feature>
<keyword evidence="8" id="KW-0503">Monooxygenase</keyword>
<keyword evidence="6 7" id="KW-0408">Iron</keyword>
<keyword evidence="11" id="KW-1185">Reference proteome</keyword>
<reference evidence="10" key="2">
    <citation type="submission" date="2022-03" db="EMBL/GenBank/DDBJ databases">
        <title>Draft title - Genomic analysis of global carrot germplasm unveils the trajectory of domestication and the origin of high carotenoid orange carrot.</title>
        <authorList>
            <person name="Iorizzo M."/>
            <person name="Ellison S."/>
            <person name="Senalik D."/>
            <person name="Macko-Podgorni A."/>
            <person name="Grzebelus D."/>
            <person name="Bostan H."/>
            <person name="Rolling W."/>
            <person name="Curaba J."/>
            <person name="Simon P."/>
        </authorList>
    </citation>
    <scope>NUCLEOTIDE SEQUENCE</scope>
    <source>
        <tissue evidence="10">Leaf</tissue>
    </source>
</reference>
<evidence type="ECO:0000256" key="1">
    <source>
        <dbReference type="ARBA" id="ARBA00004167"/>
    </source>
</evidence>
<protein>
    <recommendedName>
        <fullName evidence="12">Cytochrome P450</fullName>
    </recommendedName>
</protein>
<evidence type="ECO:0000313" key="11">
    <source>
        <dbReference type="Proteomes" id="UP000077755"/>
    </source>
</evidence>
<dbReference type="GO" id="GO:0016020">
    <property type="term" value="C:membrane"/>
    <property type="evidence" value="ECO:0007669"/>
    <property type="project" value="UniProtKB-SubCell"/>
</dbReference>
<dbReference type="SUPFAM" id="SSF48264">
    <property type="entry name" value="Cytochrome P450"/>
    <property type="match status" value="1"/>
</dbReference>
<sequence length="452" mass="51460">MILGVLVLSFTVLFSVLVFIVSSPESKFKRKEEQVVGLPDGSMGWPFIGETFSFLAPHKSNSVGNFLHQHFSRYGKVFKSNLFGVATVVSGDFELNDFVLQNEDKLFQSFYPKSVKDILGQNCMMLVPGDLHKKLRNVALTFINSSKTSPDFLLYVHNLTISFMDSWQTSRHISFANEAKKFTMHIMLKNMLNIEPGDPRATQMLEDHIVYMKGLVSIPINLPGSPYNKALKARTRIQSTIKGIIEEREKNEHLRVDGDFLDQTLSKEECMLTNEEKISLVMDLLLAGYETTAGLLALLLYYLCQTKRPGESLTWNDIQQMEFTHNVIYEALRCGNLVKFVHRKALEDVLPVFTAVHLDPAIHQNPAKFDPLRWNDRSTRKIVNPFGGGMRLCPGTDLAKLEATIFLHQLVLNYRWKMMEEDYPVSYPYLGFKNGLKLELQPLKEPARAATA</sequence>
<keyword evidence="4" id="KW-0472">Membrane</keyword>
<organism evidence="10 11">
    <name type="scientific">Daucus carota subsp. sativus</name>
    <name type="common">Carrot</name>
    <dbReference type="NCBI Taxonomy" id="79200"/>
    <lineage>
        <taxon>Eukaryota</taxon>
        <taxon>Viridiplantae</taxon>
        <taxon>Streptophyta</taxon>
        <taxon>Embryophyta</taxon>
        <taxon>Tracheophyta</taxon>
        <taxon>Spermatophyta</taxon>
        <taxon>Magnoliopsida</taxon>
        <taxon>eudicotyledons</taxon>
        <taxon>Gunneridae</taxon>
        <taxon>Pentapetalae</taxon>
        <taxon>asterids</taxon>
        <taxon>campanulids</taxon>
        <taxon>Apiales</taxon>
        <taxon>Apiaceae</taxon>
        <taxon>Apioideae</taxon>
        <taxon>Scandiceae</taxon>
        <taxon>Daucinae</taxon>
        <taxon>Daucus</taxon>
        <taxon>Daucus sect. Daucus</taxon>
    </lineage>
</organism>
<dbReference type="GO" id="GO:0016132">
    <property type="term" value="P:brassinosteroid biosynthetic process"/>
    <property type="evidence" value="ECO:0007669"/>
    <property type="project" value="TreeGrafter"/>
</dbReference>
<keyword evidence="3 7" id="KW-0479">Metal-binding</keyword>
<dbReference type="EMBL" id="CP093345">
    <property type="protein sequence ID" value="WOG93454.1"/>
    <property type="molecule type" value="Genomic_DNA"/>
</dbReference>
<dbReference type="GO" id="GO:0016125">
    <property type="term" value="P:sterol metabolic process"/>
    <property type="evidence" value="ECO:0007669"/>
    <property type="project" value="TreeGrafter"/>
</dbReference>
<comment type="similarity">
    <text evidence="8">Belongs to the cytochrome P450 family.</text>
</comment>
<evidence type="ECO:0000256" key="9">
    <source>
        <dbReference type="SAM" id="SignalP"/>
    </source>
</evidence>
<keyword evidence="5 8" id="KW-0560">Oxidoreductase</keyword>
<dbReference type="GO" id="GO:0004497">
    <property type="term" value="F:monooxygenase activity"/>
    <property type="evidence" value="ECO:0007669"/>
    <property type="project" value="UniProtKB-KW"/>
</dbReference>
<comment type="cofactor">
    <cofactor evidence="7">
        <name>heme</name>
        <dbReference type="ChEBI" id="CHEBI:30413"/>
    </cofactor>
</comment>
<dbReference type="AlphaFoldDB" id="A0AAF0WPL4"/>
<dbReference type="Pfam" id="PF00067">
    <property type="entry name" value="p450"/>
    <property type="match status" value="1"/>
</dbReference>